<dbReference type="Pfam" id="PF13715">
    <property type="entry name" value="CarbopepD_reg_2"/>
    <property type="match status" value="1"/>
</dbReference>
<dbReference type="InterPro" id="IPR008969">
    <property type="entry name" value="CarboxyPept-like_regulatory"/>
</dbReference>
<dbReference type="InterPro" id="IPR036942">
    <property type="entry name" value="Beta-barrel_TonB_sf"/>
</dbReference>
<evidence type="ECO:0000256" key="2">
    <source>
        <dbReference type="ARBA" id="ARBA00023136"/>
    </source>
</evidence>
<dbReference type="Proteomes" id="UP000249852">
    <property type="component" value="Unassembled WGS sequence"/>
</dbReference>
<evidence type="ECO:0000256" key="1">
    <source>
        <dbReference type="ARBA" id="ARBA00004442"/>
    </source>
</evidence>
<organism evidence="7 8">
    <name type="scientific">Prevotella pallens</name>
    <dbReference type="NCBI Taxonomy" id="60133"/>
    <lineage>
        <taxon>Bacteria</taxon>
        <taxon>Pseudomonadati</taxon>
        <taxon>Bacteroidota</taxon>
        <taxon>Bacteroidia</taxon>
        <taxon>Bacteroidales</taxon>
        <taxon>Prevotellaceae</taxon>
        <taxon>Prevotella</taxon>
    </lineage>
</organism>
<feature type="domain" description="Outer membrane protein beta-barrel" evidence="6">
    <location>
        <begin position="358"/>
        <end position="680"/>
    </location>
</feature>
<feature type="compositionally biased region" description="Polar residues" evidence="4">
    <location>
        <begin position="749"/>
        <end position="758"/>
    </location>
</feature>
<evidence type="ECO:0000313" key="7">
    <source>
        <dbReference type="EMBL" id="RAS48512.1"/>
    </source>
</evidence>
<evidence type="ECO:0000259" key="6">
    <source>
        <dbReference type="Pfam" id="PF14905"/>
    </source>
</evidence>
<keyword evidence="8" id="KW-1185">Reference proteome</keyword>
<name>A0ABX9DTI8_9BACT</name>
<dbReference type="SUPFAM" id="SSF49464">
    <property type="entry name" value="Carboxypeptidase regulatory domain-like"/>
    <property type="match status" value="1"/>
</dbReference>
<feature type="signal peptide" evidence="5">
    <location>
        <begin position="1"/>
        <end position="24"/>
    </location>
</feature>
<keyword evidence="3" id="KW-0998">Cell outer membrane</keyword>
<evidence type="ECO:0000313" key="8">
    <source>
        <dbReference type="Proteomes" id="UP000249852"/>
    </source>
</evidence>
<dbReference type="InterPro" id="IPR041700">
    <property type="entry name" value="OMP_b-brl_3"/>
</dbReference>
<dbReference type="SUPFAM" id="SSF56935">
    <property type="entry name" value="Porins"/>
    <property type="match status" value="1"/>
</dbReference>
<comment type="caution">
    <text evidence="7">The sequence shown here is derived from an EMBL/GenBank/DDBJ whole genome shotgun (WGS) entry which is preliminary data.</text>
</comment>
<gene>
    <name evidence="7" type="ORF">BC673_10156</name>
</gene>
<sequence length="758" mass="85356">MVLRTLTTLWFAFVVSLISSNAQNRIYGTVTDPSGCPLVGVDCVLASLSDTAAIAHTLTDSKGIFSLNVDEDGQFLLKFSCLGYRPQQLTCKRGDIGVVKLTESIQNLSEVTVSAQGLRSFGNADIILLDRRARQMGNNALEAISSLPQFRLSTNSGELLTADGKIVLVLIDGIRRSVRELMLLKADEIKTLHYYSNPPARFAHEKIGAVLDVATKRTNKRQYSLYLDTKNSITTGYGTNLISTSYSDSLNKVSAAYFLDYRHLNRNTMENRYVYPDDVTNDYKGLSGKYTGAYHIGQLFYQRFQNSNLFNITLEYRKSPATQQYSQQLLRTGTLEDTNHRRLQSDFSSISANIYFGHTFRKGNSLSVNVVNTYFKSKSNNNLTNTSGTGTFTNVVDNKSYSLIAEALYTDKLWHGNIQIGAYYQYKNLHQIDGASNLSTVNTQKEYLYADYTNQWGALSYNLGIGVENNRYRTVTKAIANYILMRPSVSLNYQLHKHSSLRLISSIASAVPNVGQLTDSRTIVDERFYLQGNSNLKPYHFYRTELSFQYASANNIWFVKPSISHAYYPNKNMTVVSADGSDFVNQIVGIRHVNEYGASLVLSCRPFSWLTLQPYYNYLSSKYNTPNQRVNHNLNNVGISCQVVAGKWQFITNHNLPMTTVEGDVFEKIGYNANASLTYKLGAITVGAMFIYNPDPSRIYADTPSFHFVEKTRWGNFKNLVALTFVYSLTKGNSRRHMGKNINNRDNDSGLTKYNTAK</sequence>
<reference evidence="7 8" key="1">
    <citation type="submission" date="2018-06" db="EMBL/GenBank/DDBJ databases">
        <title>Genomic Encyclopedia of Archaeal and Bacterial Type Strains, Phase II (KMG-II): from individual species to whole genera.</title>
        <authorList>
            <person name="Goeker M."/>
        </authorList>
    </citation>
    <scope>NUCLEOTIDE SEQUENCE [LARGE SCALE GENOMIC DNA]</scope>
    <source>
        <strain evidence="7 8">DSM 18710</strain>
    </source>
</reference>
<feature type="chain" id="PRO_5045620327" evidence="5">
    <location>
        <begin position="25"/>
        <end position="758"/>
    </location>
</feature>
<evidence type="ECO:0000256" key="3">
    <source>
        <dbReference type="ARBA" id="ARBA00023237"/>
    </source>
</evidence>
<dbReference type="Gene3D" id="2.40.170.20">
    <property type="entry name" value="TonB-dependent receptor, beta-barrel domain"/>
    <property type="match status" value="1"/>
</dbReference>
<dbReference type="RefSeq" id="WP_006046417.1">
    <property type="nucleotide sequence ID" value="NZ_QLTQ01000001.1"/>
</dbReference>
<proteinExistence type="predicted"/>
<protein>
    <submittedName>
        <fullName evidence="7">Carboxypeptidase-like protein</fullName>
    </submittedName>
</protein>
<dbReference type="EMBL" id="QLTQ01000001">
    <property type="protein sequence ID" value="RAS48512.1"/>
    <property type="molecule type" value="Genomic_DNA"/>
</dbReference>
<keyword evidence="2" id="KW-0472">Membrane</keyword>
<evidence type="ECO:0000256" key="4">
    <source>
        <dbReference type="SAM" id="MobiDB-lite"/>
    </source>
</evidence>
<accession>A0ABX9DTI8</accession>
<dbReference type="Pfam" id="PF14905">
    <property type="entry name" value="OMP_b-brl_3"/>
    <property type="match status" value="1"/>
</dbReference>
<feature type="region of interest" description="Disordered" evidence="4">
    <location>
        <begin position="736"/>
        <end position="758"/>
    </location>
</feature>
<keyword evidence="5" id="KW-0732">Signal</keyword>
<evidence type="ECO:0000256" key="5">
    <source>
        <dbReference type="SAM" id="SignalP"/>
    </source>
</evidence>
<comment type="subcellular location">
    <subcellularLocation>
        <location evidence="1">Cell outer membrane</location>
    </subcellularLocation>
</comment>